<keyword evidence="4 7" id="KW-0808">Transferase</keyword>
<dbReference type="InterPro" id="IPR012327">
    <property type="entry name" value="MeTrfase_D12"/>
</dbReference>
<proteinExistence type="inferred from homology"/>
<gene>
    <name evidence="7" type="ORF">C4617_01190</name>
</gene>
<dbReference type="Proteomes" id="UP000240811">
    <property type="component" value="Unassembled WGS sequence"/>
</dbReference>
<dbReference type="GO" id="GO:1904047">
    <property type="term" value="F:S-adenosyl-L-methionine binding"/>
    <property type="evidence" value="ECO:0007669"/>
    <property type="project" value="TreeGrafter"/>
</dbReference>
<evidence type="ECO:0000256" key="3">
    <source>
        <dbReference type="ARBA" id="ARBA00022603"/>
    </source>
</evidence>
<dbReference type="GO" id="GO:0032259">
    <property type="term" value="P:methylation"/>
    <property type="evidence" value="ECO:0007669"/>
    <property type="project" value="UniProtKB-KW"/>
</dbReference>
<name>A0A2T4VZ48_9HYPH</name>
<evidence type="ECO:0000256" key="4">
    <source>
        <dbReference type="ARBA" id="ARBA00022679"/>
    </source>
</evidence>
<keyword evidence="3 7" id="KW-0489">Methyltransferase</keyword>
<dbReference type="AlphaFoldDB" id="A0A2T4VZ48"/>
<accession>A0A2T4VZ48</accession>
<dbReference type="GO" id="GO:0009307">
    <property type="term" value="P:DNA restriction-modification system"/>
    <property type="evidence" value="ECO:0007669"/>
    <property type="project" value="InterPro"/>
</dbReference>
<evidence type="ECO:0000313" key="8">
    <source>
        <dbReference type="Proteomes" id="UP000240811"/>
    </source>
</evidence>
<reference evidence="8" key="1">
    <citation type="submission" date="2018-02" db="EMBL/GenBank/DDBJ databases">
        <title>Genome sequence of Candidatus Liberibacter europaeus.</title>
        <authorList>
            <person name="Frampton R.A."/>
            <person name="Thompson S.M."/>
            <person name="David C."/>
            <person name="Addison S.M."/>
            <person name="Smith G.R."/>
        </authorList>
    </citation>
    <scope>NUCLEOTIDE SEQUENCE [LARGE SCALE GENOMIC DNA]</scope>
</reference>
<dbReference type="InterPro" id="IPR023095">
    <property type="entry name" value="Ade_MeTrfase_dom_2"/>
</dbReference>
<keyword evidence="5" id="KW-0949">S-adenosyl-L-methionine</keyword>
<dbReference type="GO" id="GO:0043565">
    <property type="term" value="F:sequence-specific DNA binding"/>
    <property type="evidence" value="ECO:0007669"/>
    <property type="project" value="TreeGrafter"/>
</dbReference>
<dbReference type="Gene3D" id="1.10.1020.10">
    <property type="entry name" value="Adenine-specific Methyltransferase, Domain 2"/>
    <property type="match status" value="1"/>
</dbReference>
<comment type="catalytic activity">
    <reaction evidence="6">
        <text>a 2'-deoxyadenosine in DNA + S-adenosyl-L-methionine = an N(6)-methyl-2'-deoxyadenosine in DNA + S-adenosyl-L-homocysteine + H(+)</text>
        <dbReference type="Rhea" id="RHEA:15197"/>
        <dbReference type="Rhea" id="RHEA-COMP:12418"/>
        <dbReference type="Rhea" id="RHEA-COMP:12419"/>
        <dbReference type="ChEBI" id="CHEBI:15378"/>
        <dbReference type="ChEBI" id="CHEBI:57856"/>
        <dbReference type="ChEBI" id="CHEBI:59789"/>
        <dbReference type="ChEBI" id="CHEBI:90615"/>
        <dbReference type="ChEBI" id="CHEBI:90616"/>
        <dbReference type="EC" id="2.1.1.72"/>
    </reaction>
</comment>
<evidence type="ECO:0000256" key="2">
    <source>
        <dbReference type="ARBA" id="ARBA00011900"/>
    </source>
</evidence>
<dbReference type="PANTHER" id="PTHR30481">
    <property type="entry name" value="DNA ADENINE METHYLASE"/>
    <property type="match status" value="1"/>
</dbReference>
<sequence>MGKKPTHANKKGKVSSFIKSPLRCPSGKSRAVSQIIDKIYPKRITCPLLTFCCWWLNRIGTSKQRNYGLCITDAFEPLVHFWQVLLKNAPYLAEVVRQYEQMTPNMFYNLQKTFFALNDSVEIAAAFFALNRSSFSGTTLSGGMSLGHPRFTQSSIEKLKEFSAKNITVDLADFKISIARHANDFLYCDTPYLITQKLYGKKVTNI</sequence>
<dbReference type="InterPro" id="IPR029063">
    <property type="entry name" value="SAM-dependent_MTases_sf"/>
</dbReference>
<dbReference type="GO" id="GO:0009007">
    <property type="term" value="F:site-specific DNA-methyltransferase (adenine-specific) activity"/>
    <property type="evidence" value="ECO:0007669"/>
    <property type="project" value="UniProtKB-EC"/>
</dbReference>
<dbReference type="GO" id="GO:0006298">
    <property type="term" value="P:mismatch repair"/>
    <property type="evidence" value="ECO:0007669"/>
    <property type="project" value="TreeGrafter"/>
</dbReference>
<dbReference type="EMBL" id="PSQJ01000001">
    <property type="protein sequence ID" value="PTL87046.1"/>
    <property type="molecule type" value="Genomic_DNA"/>
</dbReference>
<dbReference type="SUPFAM" id="SSF53335">
    <property type="entry name" value="S-adenosyl-L-methionine-dependent methyltransferases"/>
    <property type="match status" value="1"/>
</dbReference>
<organism evidence="7 8">
    <name type="scientific">Candidatus Liberibacter europaeus</name>
    <dbReference type="NCBI Taxonomy" id="744859"/>
    <lineage>
        <taxon>Bacteria</taxon>
        <taxon>Pseudomonadati</taxon>
        <taxon>Pseudomonadota</taxon>
        <taxon>Alphaproteobacteria</taxon>
        <taxon>Hyphomicrobiales</taxon>
        <taxon>Rhizobiaceae</taxon>
        <taxon>Liberibacter</taxon>
    </lineage>
</organism>
<dbReference type="EC" id="2.1.1.72" evidence="2"/>
<protein>
    <recommendedName>
        <fullName evidence="2">site-specific DNA-methyltransferase (adenine-specific)</fullName>
        <ecNumber evidence="2">2.1.1.72</ecNumber>
    </recommendedName>
</protein>
<evidence type="ECO:0000313" key="7">
    <source>
        <dbReference type="EMBL" id="PTL87046.1"/>
    </source>
</evidence>
<dbReference type="Gene3D" id="3.40.50.150">
    <property type="entry name" value="Vaccinia Virus protein VP39"/>
    <property type="match status" value="1"/>
</dbReference>
<evidence type="ECO:0000256" key="5">
    <source>
        <dbReference type="ARBA" id="ARBA00022691"/>
    </source>
</evidence>
<comment type="similarity">
    <text evidence="1">Belongs to the N(4)/N(6)-methyltransferase family.</text>
</comment>
<evidence type="ECO:0000256" key="1">
    <source>
        <dbReference type="ARBA" id="ARBA00006594"/>
    </source>
</evidence>
<evidence type="ECO:0000256" key="6">
    <source>
        <dbReference type="ARBA" id="ARBA00047942"/>
    </source>
</evidence>
<dbReference type="Pfam" id="PF02086">
    <property type="entry name" value="MethyltransfD12"/>
    <property type="match status" value="1"/>
</dbReference>
<comment type="caution">
    <text evidence="7">The sequence shown here is derived from an EMBL/GenBank/DDBJ whole genome shotgun (WGS) entry which is preliminary data.</text>
</comment>